<evidence type="ECO:0000256" key="1">
    <source>
        <dbReference type="ARBA" id="ARBA00023015"/>
    </source>
</evidence>
<name>A0A843XXE4_COLES</name>
<keyword evidence="6" id="KW-1185">Reference proteome</keyword>
<keyword evidence="2" id="KW-0010">Activator</keyword>
<evidence type="ECO:0000259" key="4">
    <source>
        <dbReference type="Pfam" id="PF14215"/>
    </source>
</evidence>
<accession>A0A843XXE4</accession>
<dbReference type="OrthoDB" id="690068at2759"/>
<evidence type="ECO:0000256" key="3">
    <source>
        <dbReference type="ARBA" id="ARBA00023163"/>
    </source>
</evidence>
<feature type="non-terminal residue" evidence="5">
    <location>
        <position position="1"/>
    </location>
</feature>
<dbReference type="InterPro" id="IPR025610">
    <property type="entry name" value="MYC/MYB_N"/>
</dbReference>
<protein>
    <recommendedName>
        <fullName evidence="4">Transcription factor MYC/MYB N-terminal domain-containing protein</fullName>
    </recommendedName>
</protein>
<reference evidence="5" key="1">
    <citation type="submission" date="2017-07" db="EMBL/GenBank/DDBJ databases">
        <title>Taro Niue Genome Assembly and Annotation.</title>
        <authorList>
            <person name="Atibalentja N."/>
            <person name="Keating K."/>
            <person name="Fields C.J."/>
        </authorList>
    </citation>
    <scope>NUCLEOTIDE SEQUENCE</scope>
    <source>
        <strain evidence="5">Niue_2</strain>
        <tissue evidence="5">Leaf</tissue>
    </source>
</reference>
<feature type="domain" description="Transcription factor MYC/MYB N-terminal" evidence="4">
    <location>
        <begin position="2"/>
        <end position="112"/>
    </location>
</feature>
<gene>
    <name evidence="5" type="ORF">Taro_056461</name>
</gene>
<evidence type="ECO:0000313" key="5">
    <source>
        <dbReference type="EMBL" id="MQM23395.1"/>
    </source>
</evidence>
<dbReference type="AlphaFoldDB" id="A0A843XXE4"/>
<evidence type="ECO:0000256" key="2">
    <source>
        <dbReference type="ARBA" id="ARBA00023159"/>
    </source>
</evidence>
<organism evidence="5 6">
    <name type="scientific">Colocasia esculenta</name>
    <name type="common">Wild taro</name>
    <name type="synonym">Arum esculentum</name>
    <dbReference type="NCBI Taxonomy" id="4460"/>
    <lineage>
        <taxon>Eukaryota</taxon>
        <taxon>Viridiplantae</taxon>
        <taxon>Streptophyta</taxon>
        <taxon>Embryophyta</taxon>
        <taxon>Tracheophyta</taxon>
        <taxon>Spermatophyta</taxon>
        <taxon>Magnoliopsida</taxon>
        <taxon>Liliopsida</taxon>
        <taxon>Araceae</taxon>
        <taxon>Aroideae</taxon>
        <taxon>Colocasieae</taxon>
        <taxon>Colocasia</taxon>
    </lineage>
</organism>
<keyword evidence="3" id="KW-0804">Transcription</keyword>
<comment type="caution">
    <text evidence="5">The sequence shown here is derived from an EMBL/GenBank/DDBJ whole genome shotgun (WGS) entry which is preliminary data.</text>
</comment>
<dbReference type="EMBL" id="NMUH01016203">
    <property type="protein sequence ID" value="MQM23395.1"/>
    <property type="molecule type" value="Genomic_DNA"/>
</dbReference>
<keyword evidence="1" id="KW-0805">Transcription regulation</keyword>
<dbReference type="PANTHER" id="PTHR46266:SF4">
    <property type="entry name" value="TRANSCRIPTION FACTOR TT8"/>
    <property type="match status" value="1"/>
</dbReference>
<proteinExistence type="predicted"/>
<dbReference type="Proteomes" id="UP000652761">
    <property type="component" value="Unassembled WGS sequence"/>
</dbReference>
<dbReference type="Pfam" id="PF14215">
    <property type="entry name" value="bHLH-MYC_N"/>
    <property type="match status" value="1"/>
</dbReference>
<sequence>MQLLQSVVQSLQWTYSFFWQLCPEQGVLVWADGYYNGNVRIRKMVQPSELSGEEAFLIQRSQQLRQLYESLSVAETKVPSVHQPSIELSPGDLTETEWFYLVCMSFAFPPGCG</sequence>
<dbReference type="PANTHER" id="PTHR46266">
    <property type="entry name" value="TRANSCRIPTION FACTOR TT8"/>
    <property type="match status" value="1"/>
</dbReference>
<evidence type="ECO:0000313" key="6">
    <source>
        <dbReference type="Proteomes" id="UP000652761"/>
    </source>
</evidence>